<dbReference type="Proteomes" id="UP000664414">
    <property type="component" value="Unassembled WGS sequence"/>
</dbReference>
<evidence type="ECO:0000256" key="1">
    <source>
        <dbReference type="ARBA" id="ARBA00010875"/>
    </source>
</evidence>
<feature type="binding site" evidence="7">
    <location>
        <position position="124"/>
    </location>
    <ligand>
        <name>Zn(2+)</name>
        <dbReference type="ChEBI" id="CHEBI:29105"/>
        <note>catalytic</note>
    </ligand>
</feature>
<dbReference type="NCBIfam" id="TIGR00043">
    <property type="entry name" value="rRNA maturation RNase YbeY"/>
    <property type="match status" value="1"/>
</dbReference>
<dbReference type="InterPro" id="IPR002036">
    <property type="entry name" value="YbeY"/>
</dbReference>
<dbReference type="Pfam" id="PF02130">
    <property type="entry name" value="YbeY"/>
    <property type="match status" value="1"/>
</dbReference>
<comment type="function">
    <text evidence="7">Single strand-specific metallo-endoribonuclease involved in late-stage 70S ribosome quality control and in maturation of the 3' terminus of the 16S rRNA.</text>
</comment>
<dbReference type="GO" id="GO:0008270">
    <property type="term" value="F:zinc ion binding"/>
    <property type="evidence" value="ECO:0007669"/>
    <property type="project" value="UniProtKB-UniRule"/>
</dbReference>
<reference evidence="8" key="1">
    <citation type="submission" date="2021-02" db="EMBL/GenBank/DDBJ databases">
        <title>Thiocyanate and organic carbon inputs drive convergent selection for specific autotrophic Afipia and Thiobacillus strains within complex microbiomes.</title>
        <authorList>
            <person name="Huddy R.J."/>
            <person name="Sachdeva R."/>
            <person name="Kadzinga F."/>
            <person name="Kantor R.S."/>
            <person name="Harrison S.T.L."/>
            <person name="Banfield J.F."/>
        </authorList>
    </citation>
    <scope>NUCLEOTIDE SEQUENCE</scope>
    <source>
        <strain evidence="8">SCN18_10_11_15_R4_P_38_20</strain>
    </source>
</reference>
<dbReference type="InterPro" id="IPR023091">
    <property type="entry name" value="MetalPrtase_cat_dom_sf_prd"/>
</dbReference>
<dbReference type="GO" id="GO:0006364">
    <property type="term" value="P:rRNA processing"/>
    <property type="evidence" value="ECO:0007669"/>
    <property type="project" value="UniProtKB-UniRule"/>
</dbReference>
<dbReference type="SUPFAM" id="SSF55486">
    <property type="entry name" value="Metalloproteases ('zincins'), catalytic domain"/>
    <property type="match status" value="1"/>
</dbReference>
<keyword evidence="7" id="KW-0963">Cytoplasm</keyword>
<dbReference type="InterPro" id="IPR020549">
    <property type="entry name" value="YbeY_CS"/>
</dbReference>
<keyword evidence="3 7" id="KW-0479">Metal-binding</keyword>
<name>A0A8J7PQU6_9PROT</name>
<evidence type="ECO:0000256" key="2">
    <source>
        <dbReference type="ARBA" id="ARBA00022722"/>
    </source>
</evidence>
<evidence type="ECO:0000256" key="7">
    <source>
        <dbReference type="HAMAP-Rule" id="MF_00009"/>
    </source>
</evidence>
<gene>
    <name evidence="7 8" type="primary">ybeY</name>
    <name evidence="8" type="ORF">J0H12_03035</name>
</gene>
<organism evidence="8 9">
    <name type="scientific">Candidatus Paracaedimonas acanthamoebae</name>
    <dbReference type="NCBI Taxonomy" id="244581"/>
    <lineage>
        <taxon>Bacteria</taxon>
        <taxon>Pseudomonadati</taxon>
        <taxon>Pseudomonadota</taxon>
        <taxon>Alphaproteobacteria</taxon>
        <taxon>Holosporales</taxon>
        <taxon>Caedimonadaceae</taxon>
        <taxon>Candidatus Paracaedimonas</taxon>
    </lineage>
</organism>
<evidence type="ECO:0000313" key="9">
    <source>
        <dbReference type="Proteomes" id="UP000664414"/>
    </source>
</evidence>
<comment type="similarity">
    <text evidence="1 7">Belongs to the endoribonuclease YbeY family.</text>
</comment>
<evidence type="ECO:0000256" key="4">
    <source>
        <dbReference type="ARBA" id="ARBA00022759"/>
    </source>
</evidence>
<dbReference type="GO" id="GO:0005737">
    <property type="term" value="C:cytoplasm"/>
    <property type="evidence" value="ECO:0007669"/>
    <property type="project" value="UniProtKB-SubCell"/>
</dbReference>
<protein>
    <recommendedName>
        <fullName evidence="7">Endoribonuclease YbeY</fullName>
        <ecNumber evidence="7">3.1.-.-</ecNumber>
    </recommendedName>
</protein>
<evidence type="ECO:0000256" key="6">
    <source>
        <dbReference type="ARBA" id="ARBA00022833"/>
    </source>
</evidence>
<comment type="cofactor">
    <cofactor evidence="7">
        <name>Zn(2+)</name>
        <dbReference type="ChEBI" id="CHEBI:29105"/>
    </cofactor>
    <text evidence="7">Binds 1 zinc ion.</text>
</comment>
<feature type="binding site" evidence="7">
    <location>
        <position position="130"/>
    </location>
    <ligand>
        <name>Zn(2+)</name>
        <dbReference type="ChEBI" id="CHEBI:29105"/>
        <note>catalytic</note>
    </ligand>
</feature>
<feature type="binding site" evidence="7">
    <location>
        <position position="120"/>
    </location>
    <ligand>
        <name>Zn(2+)</name>
        <dbReference type="ChEBI" id="CHEBI:29105"/>
        <note>catalytic</note>
    </ligand>
</feature>
<dbReference type="EMBL" id="JAFKGL010000014">
    <property type="protein sequence ID" value="MBN9412887.1"/>
    <property type="molecule type" value="Genomic_DNA"/>
</dbReference>
<dbReference type="PANTHER" id="PTHR46986:SF1">
    <property type="entry name" value="ENDORIBONUCLEASE YBEY, CHLOROPLASTIC"/>
    <property type="match status" value="1"/>
</dbReference>
<keyword evidence="7" id="KW-0698">rRNA processing</keyword>
<evidence type="ECO:0000256" key="3">
    <source>
        <dbReference type="ARBA" id="ARBA00022723"/>
    </source>
</evidence>
<comment type="subcellular location">
    <subcellularLocation>
        <location evidence="7">Cytoplasm</location>
    </subcellularLocation>
</comment>
<dbReference type="HAMAP" id="MF_00009">
    <property type="entry name" value="Endoribonucl_YbeY"/>
    <property type="match status" value="1"/>
</dbReference>
<dbReference type="Gene3D" id="3.40.390.30">
    <property type="entry name" value="Metalloproteases ('zincins'), catalytic domain"/>
    <property type="match status" value="1"/>
</dbReference>
<dbReference type="EC" id="3.1.-.-" evidence="7"/>
<evidence type="ECO:0000256" key="5">
    <source>
        <dbReference type="ARBA" id="ARBA00022801"/>
    </source>
</evidence>
<keyword evidence="2 7" id="KW-0540">Nuclease</keyword>
<sequence length="164" mass="19250">MSSFTPFADKFQELSIHIKDKEWKNLELDLKKFTSRIVKHVLEHEKEDVYEISVSFVDDTAIQQLNFKYRGNNKPTNVLSFIYNVKPLYGDIILAYNTILCESKEQKKQFQDHLTHLVIHGTLHLLGYDHETENEAFVMEELEKRFLNYFGIANPYNGEETTSA</sequence>
<dbReference type="GO" id="GO:0004222">
    <property type="term" value="F:metalloendopeptidase activity"/>
    <property type="evidence" value="ECO:0007669"/>
    <property type="project" value="InterPro"/>
</dbReference>
<dbReference type="AlphaFoldDB" id="A0A8J7PQU6"/>
<keyword evidence="5 7" id="KW-0378">Hydrolase</keyword>
<comment type="caution">
    <text evidence="8">The sequence shown here is derived from an EMBL/GenBank/DDBJ whole genome shotgun (WGS) entry which is preliminary data.</text>
</comment>
<dbReference type="PANTHER" id="PTHR46986">
    <property type="entry name" value="ENDORIBONUCLEASE YBEY, CHLOROPLASTIC"/>
    <property type="match status" value="1"/>
</dbReference>
<accession>A0A8J7PQU6</accession>
<proteinExistence type="inferred from homology"/>
<keyword evidence="6 7" id="KW-0862">Zinc</keyword>
<evidence type="ECO:0000313" key="8">
    <source>
        <dbReference type="EMBL" id="MBN9412887.1"/>
    </source>
</evidence>
<dbReference type="GO" id="GO:0004521">
    <property type="term" value="F:RNA endonuclease activity"/>
    <property type="evidence" value="ECO:0007669"/>
    <property type="project" value="UniProtKB-UniRule"/>
</dbReference>
<dbReference type="PROSITE" id="PS01306">
    <property type="entry name" value="UPF0054"/>
    <property type="match status" value="1"/>
</dbReference>
<keyword evidence="4 7" id="KW-0255">Endonuclease</keyword>
<keyword evidence="7" id="KW-0690">Ribosome biogenesis</keyword>